<dbReference type="EMBL" id="JAMKFB020000012">
    <property type="protein sequence ID" value="KAL0180068.1"/>
    <property type="molecule type" value="Genomic_DNA"/>
</dbReference>
<dbReference type="InterPro" id="IPR005612">
    <property type="entry name" value="CCAAT-binding_factor"/>
</dbReference>
<evidence type="ECO:0000313" key="3">
    <source>
        <dbReference type="EMBL" id="KAL0180068.1"/>
    </source>
</evidence>
<gene>
    <name evidence="3" type="ORF">M9458_025510</name>
</gene>
<organism evidence="3 4">
    <name type="scientific">Cirrhinus mrigala</name>
    <name type="common">Mrigala</name>
    <dbReference type="NCBI Taxonomy" id="683832"/>
    <lineage>
        <taxon>Eukaryota</taxon>
        <taxon>Metazoa</taxon>
        <taxon>Chordata</taxon>
        <taxon>Craniata</taxon>
        <taxon>Vertebrata</taxon>
        <taxon>Euteleostomi</taxon>
        <taxon>Actinopterygii</taxon>
        <taxon>Neopterygii</taxon>
        <taxon>Teleostei</taxon>
        <taxon>Ostariophysi</taxon>
        <taxon>Cypriniformes</taxon>
        <taxon>Cyprinidae</taxon>
        <taxon>Labeoninae</taxon>
        <taxon>Labeonini</taxon>
        <taxon>Cirrhinus</taxon>
    </lineage>
</organism>
<protein>
    <recommendedName>
        <fullName evidence="2">CCAAT-binding factor domain-containing protein</fullName>
    </recommendedName>
</protein>
<evidence type="ECO:0000256" key="1">
    <source>
        <dbReference type="ARBA" id="ARBA00007797"/>
    </source>
</evidence>
<proteinExistence type="inferred from homology"/>
<dbReference type="Proteomes" id="UP001529510">
    <property type="component" value="Unassembled WGS sequence"/>
</dbReference>
<sequence>GTNENTEIVLQCLDIMLTKRRKQGFLKRLSTLGLHLMPDSCVGILAANRTLIHVSQYCSSSFIYTFMFMRSETFPKCDILLDNEMQGSGVYLPELDVPEYCNPQNTSLWELHLLK</sequence>
<dbReference type="InterPro" id="IPR016903">
    <property type="entry name" value="Nucleolar_cplx-assoc_3"/>
</dbReference>
<dbReference type="PANTHER" id="PTHR14428">
    <property type="entry name" value="NUCLEOLAR COMPLEX PROTEIN 3"/>
    <property type="match status" value="1"/>
</dbReference>
<dbReference type="AlphaFoldDB" id="A0ABD0Q198"/>
<dbReference type="Pfam" id="PF03914">
    <property type="entry name" value="CBF"/>
    <property type="match status" value="1"/>
</dbReference>
<feature type="non-terminal residue" evidence="3">
    <location>
        <position position="1"/>
    </location>
</feature>
<evidence type="ECO:0000259" key="2">
    <source>
        <dbReference type="Pfam" id="PF03914"/>
    </source>
</evidence>
<reference evidence="3 4" key="1">
    <citation type="submission" date="2024-05" db="EMBL/GenBank/DDBJ databases">
        <title>Genome sequencing and assembly of Indian major carp, Cirrhinus mrigala (Hamilton, 1822).</title>
        <authorList>
            <person name="Mohindra V."/>
            <person name="Chowdhury L.M."/>
            <person name="Lal K."/>
            <person name="Jena J.K."/>
        </authorList>
    </citation>
    <scope>NUCLEOTIDE SEQUENCE [LARGE SCALE GENOMIC DNA]</scope>
    <source>
        <strain evidence="3">CM1030</strain>
        <tissue evidence="3">Blood</tissue>
    </source>
</reference>
<keyword evidence="4" id="KW-1185">Reference proteome</keyword>
<comment type="caution">
    <text evidence="3">The sequence shown here is derived from an EMBL/GenBank/DDBJ whole genome shotgun (WGS) entry which is preliminary data.</text>
</comment>
<accession>A0ABD0Q198</accession>
<dbReference type="GO" id="GO:0005634">
    <property type="term" value="C:nucleus"/>
    <property type="evidence" value="ECO:0007669"/>
    <property type="project" value="UniProtKB-ARBA"/>
</dbReference>
<feature type="non-terminal residue" evidence="3">
    <location>
        <position position="115"/>
    </location>
</feature>
<dbReference type="PANTHER" id="PTHR14428:SF5">
    <property type="entry name" value="NUCLEOLAR COMPLEX PROTEIN 3 HOMOLOG"/>
    <property type="match status" value="1"/>
</dbReference>
<name>A0ABD0Q198_CIRMR</name>
<comment type="similarity">
    <text evidence="1">Belongs to the CBF/MAK21 family.</text>
</comment>
<evidence type="ECO:0000313" key="4">
    <source>
        <dbReference type="Proteomes" id="UP001529510"/>
    </source>
</evidence>
<feature type="domain" description="CCAAT-binding factor" evidence="2">
    <location>
        <begin position="4"/>
        <end position="114"/>
    </location>
</feature>